<comment type="subunit">
    <text evidence="1">Monomer.</text>
</comment>
<dbReference type="EMBL" id="CP003546">
    <property type="protein sequence ID" value="AFP84831.1"/>
    <property type="molecule type" value="Genomic_DNA"/>
</dbReference>
<evidence type="ECO:0000259" key="2">
    <source>
        <dbReference type="Pfam" id="PF00462"/>
    </source>
</evidence>
<evidence type="ECO:0000256" key="1">
    <source>
        <dbReference type="ARBA" id="ARBA00011245"/>
    </source>
</evidence>
<dbReference type="Proteomes" id="UP000003936">
    <property type="component" value="Chromosome"/>
</dbReference>
<dbReference type="RefSeq" id="WP_014888129.1">
    <property type="nucleotide sequence ID" value="NC_018419.1"/>
</dbReference>
<dbReference type="CDD" id="cd02066">
    <property type="entry name" value="GRX_family"/>
    <property type="match status" value="1"/>
</dbReference>
<dbReference type="InterPro" id="IPR036249">
    <property type="entry name" value="Thioredoxin-like_sf"/>
</dbReference>
<dbReference type="KEGG" id="sect:A359_04380"/>
<keyword evidence="4" id="KW-1185">Reference proteome</keyword>
<dbReference type="NCBIfam" id="NF008401">
    <property type="entry name" value="PRK11200.1"/>
    <property type="match status" value="1"/>
</dbReference>
<sequence>MLAVIFGRPGCSYCVSAKKLAEKLTAELDNFTYSYVDIYAEGLSKADLSKMIGKPVKTVPQIVVDQIHIGGYTDFEAYIKAIL</sequence>
<dbReference type="STRING" id="1199245.A359_04380"/>
<dbReference type="PROSITE" id="PS51354">
    <property type="entry name" value="GLUTAREDOXIN_2"/>
    <property type="match status" value="1"/>
</dbReference>
<feature type="domain" description="Glutaredoxin" evidence="2">
    <location>
        <begin position="4"/>
        <end position="69"/>
    </location>
</feature>
<evidence type="ECO:0000313" key="4">
    <source>
        <dbReference type="Proteomes" id="UP000003936"/>
    </source>
</evidence>
<gene>
    <name evidence="3" type="ORF">A359_04380</name>
</gene>
<reference evidence="3 4" key="1">
    <citation type="journal article" date="2012" name="Mol. Biol. Evol.">
        <title>Genome reduction and co-evolution between the primary and secondary bacterial symbionts of psyllids.</title>
        <authorList>
            <person name="Sloan D.B."/>
            <person name="Moran N.A."/>
        </authorList>
    </citation>
    <scope>NUCLEOTIDE SEQUENCE [LARGE SCALE GENOMIC DNA]</scope>
    <source>
        <strain evidence="3">Ceuc_S</strain>
    </source>
</reference>
<dbReference type="PRINTS" id="PR00160">
    <property type="entry name" value="GLUTAREDOXIN"/>
</dbReference>
<dbReference type="GO" id="GO:0045454">
    <property type="term" value="P:cell redox homeostasis"/>
    <property type="evidence" value="ECO:0007669"/>
    <property type="project" value="InterPro"/>
</dbReference>
<dbReference type="GO" id="GO:0015035">
    <property type="term" value="F:protein-disulfide reductase activity"/>
    <property type="evidence" value="ECO:0007669"/>
    <property type="project" value="InterPro"/>
</dbReference>
<dbReference type="InterPro" id="IPR011902">
    <property type="entry name" value="GRXA"/>
</dbReference>
<dbReference type="OrthoDB" id="9814618at2"/>
<protein>
    <submittedName>
        <fullName evidence="3">Glutaredoxin, GrxA family</fullName>
    </submittedName>
</protein>
<dbReference type="GO" id="GO:0009055">
    <property type="term" value="F:electron transfer activity"/>
    <property type="evidence" value="ECO:0007669"/>
    <property type="project" value="InterPro"/>
</dbReference>
<dbReference type="HOGENOM" id="CLU_026126_7_3_6"/>
<name>J3VS75_9ENTR</name>
<dbReference type="SUPFAM" id="SSF52833">
    <property type="entry name" value="Thioredoxin-like"/>
    <property type="match status" value="1"/>
</dbReference>
<dbReference type="NCBIfam" id="TIGR02183">
    <property type="entry name" value="GRXA"/>
    <property type="match status" value="1"/>
</dbReference>
<dbReference type="Pfam" id="PF00462">
    <property type="entry name" value="Glutaredoxin"/>
    <property type="match status" value="1"/>
</dbReference>
<organism evidence="3 4">
    <name type="scientific">secondary endosymbiont of Ctenarytaina eucalypti</name>
    <dbReference type="NCBI Taxonomy" id="1199245"/>
    <lineage>
        <taxon>Bacteria</taxon>
        <taxon>Pseudomonadati</taxon>
        <taxon>Pseudomonadota</taxon>
        <taxon>Gammaproteobacteria</taxon>
        <taxon>Enterobacterales</taxon>
        <taxon>Enterobacteriaceae</taxon>
        <taxon>aphid secondary symbionts</taxon>
    </lineage>
</organism>
<accession>J3VS75</accession>
<dbReference type="InterPro" id="IPR014025">
    <property type="entry name" value="Glutaredoxin_subgr"/>
</dbReference>
<dbReference type="InterPro" id="IPR002109">
    <property type="entry name" value="Glutaredoxin"/>
</dbReference>
<dbReference type="Gene3D" id="3.40.30.10">
    <property type="entry name" value="Glutaredoxin"/>
    <property type="match status" value="1"/>
</dbReference>
<dbReference type="AlphaFoldDB" id="J3VS75"/>
<evidence type="ECO:0000313" key="3">
    <source>
        <dbReference type="EMBL" id="AFP84831.1"/>
    </source>
</evidence>
<dbReference type="PATRIC" id="fig|1199245.3.peg.522"/>
<proteinExistence type="predicted"/>